<proteinExistence type="predicted"/>
<evidence type="ECO:0000313" key="2">
    <source>
        <dbReference type="EMBL" id="ESZ92843.1"/>
    </source>
</evidence>
<sequence>MSEAHPDPIHSDSDEDINTEQVMSRRVKDVIFVKDGHKCVIAKDIGMRKDVCYPWYKDCTDENHRKFCINPHPRTLKYVDKTSKNRRAFMKAHRHESEGGWCLPQNHYRHFSKFPRVVFFYLHATAQHWLIRWYYIINEHRLEQIIDSILGRLVTIPDAALDPLVVTCNWKKFFTGSPHFTIYEAGKNTDPYVTTEVSTLTETNYTFLTNNPTFHGSPPTWIGKDVWGPSSSKPYLTAEDKSRQIFDCRIKKGIRDIERGVRIKSLVGWIFHDPFLRFLYTIGIKNAALLRTLEFRESLRVYIPFINRFCPKVQKLVLFILYPLEETENFEEKFLQFFEGDLRNLTYITELVVADVPSSSDIIRERTIPQLAKPSRLFPEESFTIRQRQNSHGSLAN</sequence>
<feature type="compositionally biased region" description="Basic and acidic residues" evidence="1">
    <location>
        <begin position="1"/>
        <end position="12"/>
    </location>
</feature>
<name>W9CAM6_SCLBF</name>
<reference evidence="2 3" key="1">
    <citation type="journal article" date="2014" name="Genome Announc.">
        <title>Draft genome sequence of Sclerotinia borealis, a psychrophilic plant pathogenic fungus.</title>
        <authorList>
            <person name="Mardanov A.V."/>
            <person name="Beletsky A.V."/>
            <person name="Kadnikov V.V."/>
            <person name="Ignatov A.N."/>
            <person name="Ravin N.V."/>
        </authorList>
    </citation>
    <scope>NUCLEOTIDE SEQUENCE [LARGE SCALE GENOMIC DNA]</scope>
    <source>
        <strain evidence="3">F-4157</strain>
    </source>
</reference>
<evidence type="ECO:0000256" key="1">
    <source>
        <dbReference type="SAM" id="MobiDB-lite"/>
    </source>
</evidence>
<feature type="region of interest" description="Disordered" evidence="1">
    <location>
        <begin position="1"/>
        <end position="20"/>
    </location>
</feature>
<dbReference type="AlphaFoldDB" id="W9CAM6"/>
<dbReference type="EMBL" id="AYSA01000356">
    <property type="protein sequence ID" value="ESZ92843.1"/>
    <property type="molecule type" value="Genomic_DNA"/>
</dbReference>
<evidence type="ECO:0000313" key="3">
    <source>
        <dbReference type="Proteomes" id="UP000019487"/>
    </source>
</evidence>
<gene>
    <name evidence="2" type="ORF">SBOR_6774</name>
</gene>
<dbReference type="Proteomes" id="UP000019487">
    <property type="component" value="Unassembled WGS sequence"/>
</dbReference>
<accession>W9CAM6</accession>
<organism evidence="2 3">
    <name type="scientific">Sclerotinia borealis (strain F-4128)</name>
    <dbReference type="NCBI Taxonomy" id="1432307"/>
    <lineage>
        <taxon>Eukaryota</taxon>
        <taxon>Fungi</taxon>
        <taxon>Dikarya</taxon>
        <taxon>Ascomycota</taxon>
        <taxon>Pezizomycotina</taxon>
        <taxon>Leotiomycetes</taxon>
        <taxon>Helotiales</taxon>
        <taxon>Sclerotiniaceae</taxon>
        <taxon>Sclerotinia</taxon>
    </lineage>
</organism>
<protein>
    <submittedName>
        <fullName evidence="2">Uncharacterized protein</fullName>
    </submittedName>
</protein>
<keyword evidence="3" id="KW-1185">Reference proteome</keyword>
<comment type="caution">
    <text evidence="2">The sequence shown here is derived from an EMBL/GenBank/DDBJ whole genome shotgun (WGS) entry which is preliminary data.</text>
</comment>
<dbReference type="HOGENOM" id="CLU_047607_0_0_1"/>
<dbReference type="OrthoDB" id="3526454at2759"/>